<dbReference type="EMBL" id="MG018927">
    <property type="protein sequence ID" value="ATW58043.1"/>
    <property type="molecule type" value="Genomic_DNA"/>
</dbReference>
<accession>A0A2H4P769</accession>
<proteinExistence type="predicted"/>
<keyword evidence="2" id="KW-1185">Reference proteome</keyword>
<evidence type="ECO:0000313" key="2">
    <source>
        <dbReference type="Proteomes" id="UP000241592"/>
    </source>
</evidence>
<dbReference type="Proteomes" id="UP000241592">
    <property type="component" value="Segment"/>
</dbReference>
<gene>
    <name evidence="1" type="ORF">CNR34_00110</name>
</gene>
<organism evidence="1 2">
    <name type="scientific">Pseudomonas phage nickie</name>
    <dbReference type="NCBI Taxonomy" id="2048977"/>
    <lineage>
        <taxon>Viruses</taxon>
        <taxon>Duplodnaviria</taxon>
        <taxon>Heunggongvirae</taxon>
        <taxon>Uroviricota</taxon>
        <taxon>Caudoviricetes</taxon>
        <taxon>Nickievirus</taxon>
        <taxon>Nickievirus nickie</taxon>
    </lineage>
</organism>
<protein>
    <submittedName>
        <fullName evidence="1">Uncharacterized protein</fullName>
    </submittedName>
</protein>
<evidence type="ECO:0000313" key="1">
    <source>
        <dbReference type="EMBL" id="ATW58043.1"/>
    </source>
</evidence>
<sequence length="203" mass="22226">MKIVGKAKGKAPKAWSLMKDTVTGHYYVGWDGHWPLNGPADSVNASAAAARAALGPEPDLGVDVAWPGFHIHGRPAHATPLTQQQLDDWAAYEASNKRKYAHNEWRKQKNISQVEALDYVPIFEDVLEFQNYSRGRSSVTLVFKASNGQFIEFGPSGIDGLIRGIIDGVAAPQFIAGSLEKGIKARFKFVKKGANTYAELTEE</sequence>
<name>A0A2H4P769_9CAUD</name>
<reference evidence="1 2" key="1">
    <citation type="submission" date="2017-09" db="EMBL/GenBank/DDBJ databases">
        <authorList>
            <person name="Ehlers B."/>
            <person name="Leendertz F.H."/>
        </authorList>
    </citation>
    <scope>NUCLEOTIDE SEQUENCE [LARGE SCALE GENOMIC DNA]</scope>
</reference>